<name>A0ABT2YMV5_9BURK</name>
<dbReference type="Proteomes" id="UP001209701">
    <property type="component" value="Unassembled WGS sequence"/>
</dbReference>
<evidence type="ECO:0000256" key="1">
    <source>
        <dbReference type="SAM" id="SignalP"/>
    </source>
</evidence>
<evidence type="ECO:0000313" key="2">
    <source>
        <dbReference type="EMBL" id="MCV2371403.1"/>
    </source>
</evidence>
<accession>A0ABT2YMV5</accession>
<keyword evidence="1" id="KW-0732">Signal</keyword>
<dbReference type="EMBL" id="JAJIRN010000026">
    <property type="protein sequence ID" value="MCV2371403.1"/>
    <property type="molecule type" value="Genomic_DNA"/>
</dbReference>
<organism evidence="2 3">
    <name type="scientific">Roseateles oligotrophus</name>
    <dbReference type="NCBI Taxonomy" id="1769250"/>
    <lineage>
        <taxon>Bacteria</taxon>
        <taxon>Pseudomonadati</taxon>
        <taxon>Pseudomonadota</taxon>
        <taxon>Betaproteobacteria</taxon>
        <taxon>Burkholderiales</taxon>
        <taxon>Sphaerotilaceae</taxon>
        <taxon>Roseateles</taxon>
    </lineage>
</organism>
<keyword evidence="3" id="KW-1185">Reference proteome</keyword>
<proteinExistence type="predicted"/>
<evidence type="ECO:0000313" key="3">
    <source>
        <dbReference type="Proteomes" id="UP001209701"/>
    </source>
</evidence>
<feature type="chain" id="PRO_5046703473" evidence="1">
    <location>
        <begin position="24"/>
        <end position="129"/>
    </location>
</feature>
<gene>
    <name evidence="2" type="ORF">LNV07_25230</name>
</gene>
<feature type="signal peptide" evidence="1">
    <location>
        <begin position="1"/>
        <end position="23"/>
    </location>
</feature>
<sequence>MHRIRVIFKIGVLAGSLVGPAIAQSQPSVDLVAQPCPSRHAMRVAVLADGRIELNGKTVPVSQFAALAKLGTSGVKQVCLHRQDPEAAEPHPSMMVVLDALMKLTLPIAFYWDAQFQKRVVFKPQEAPK</sequence>
<reference evidence="2 3" key="1">
    <citation type="submission" date="2021-11" db="EMBL/GenBank/DDBJ databases">
        <authorList>
            <person name="Liang Q."/>
            <person name="Mou H."/>
            <person name="Liu Z."/>
        </authorList>
    </citation>
    <scope>NUCLEOTIDE SEQUENCE [LARGE SCALE GENOMIC DNA]</scope>
    <source>
        <strain evidence="2 3">CHU3</strain>
    </source>
</reference>
<comment type="caution">
    <text evidence="2">The sequence shown here is derived from an EMBL/GenBank/DDBJ whole genome shotgun (WGS) entry which is preliminary data.</text>
</comment>
<dbReference type="RefSeq" id="WP_263573982.1">
    <property type="nucleotide sequence ID" value="NZ_JAJIRN010000026.1"/>
</dbReference>
<protein>
    <submittedName>
        <fullName evidence="2">Uncharacterized protein</fullName>
    </submittedName>
</protein>